<reference evidence="1 2" key="1">
    <citation type="submission" date="2015-11" db="EMBL/GenBank/DDBJ databases">
        <title>Expanding the genomic diversity of Burkholderia species for the development of highly accurate diagnostics.</title>
        <authorList>
            <person name="Sahl J."/>
            <person name="Keim P."/>
            <person name="Wagner D."/>
        </authorList>
    </citation>
    <scope>NUCLEOTIDE SEQUENCE [LARGE SCALE GENOMIC DNA]</scope>
    <source>
        <strain evidence="1 2">RF32-BP4</strain>
    </source>
</reference>
<dbReference type="Proteomes" id="UP000065521">
    <property type="component" value="Unassembled WGS sequence"/>
</dbReference>
<dbReference type="RefSeq" id="WP_059631883.1">
    <property type="nucleotide sequence ID" value="NZ_LOTK01000060.1"/>
</dbReference>
<evidence type="ECO:0000313" key="2">
    <source>
        <dbReference type="Proteomes" id="UP000065521"/>
    </source>
</evidence>
<protein>
    <submittedName>
        <fullName evidence="1">Uncharacterized protein</fullName>
    </submittedName>
</protein>
<comment type="caution">
    <text evidence="1">The sequence shown here is derived from an EMBL/GenBank/DDBJ whole genome shotgun (WGS) entry which is preliminary data.</text>
</comment>
<dbReference type="EMBL" id="LOTN01000013">
    <property type="protein sequence ID" value="KUZ94586.1"/>
    <property type="molecule type" value="Genomic_DNA"/>
</dbReference>
<gene>
    <name evidence="1" type="ORF">WI38_08095</name>
</gene>
<proteinExistence type="predicted"/>
<name>A0A102LX27_9BURK</name>
<dbReference type="AlphaFoldDB" id="A0A102LX27"/>
<sequence>MSVINCSVHGRDSGVHLTRTAAALLYGDRDEWAAASRLVALTLEDEGVEWLCFILESDGPAVVALGAVRDADGNYRITGEDAVWVALDLMTATCHGCLMEMKQAQDDARSGDR</sequence>
<accession>A0A102LX27</accession>
<organism evidence="1 2">
    <name type="scientific">Burkholderia ubonensis</name>
    <dbReference type="NCBI Taxonomy" id="101571"/>
    <lineage>
        <taxon>Bacteria</taxon>
        <taxon>Pseudomonadati</taxon>
        <taxon>Pseudomonadota</taxon>
        <taxon>Betaproteobacteria</taxon>
        <taxon>Burkholderiales</taxon>
        <taxon>Burkholderiaceae</taxon>
        <taxon>Burkholderia</taxon>
        <taxon>Burkholderia cepacia complex</taxon>
    </lineage>
</organism>
<evidence type="ECO:0000313" key="1">
    <source>
        <dbReference type="EMBL" id="KUZ94586.1"/>
    </source>
</evidence>